<evidence type="ECO:0000313" key="2">
    <source>
        <dbReference type="Proteomes" id="UP001419268"/>
    </source>
</evidence>
<organism evidence="1 2">
    <name type="scientific">Stephania cephalantha</name>
    <dbReference type="NCBI Taxonomy" id="152367"/>
    <lineage>
        <taxon>Eukaryota</taxon>
        <taxon>Viridiplantae</taxon>
        <taxon>Streptophyta</taxon>
        <taxon>Embryophyta</taxon>
        <taxon>Tracheophyta</taxon>
        <taxon>Spermatophyta</taxon>
        <taxon>Magnoliopsida</taxon>
        <taxon>Ranunculales</taxon>
        <taxon>Menispermaceae</taxon>
        <taxon>Menispermoideae</taxon>
        <taxon>Cissampelideae</taxon>
        <taxon>Stephania</taxon>
    </lineage>
</organism>
<protein>
    <submittedName>
        <fullName evidence="1">Uncharacterized protein</fullName>
    </submittedName>
</protein>
<gene>
    <name evidence="1" type="ORF">Scep_000873</name>
</gene>
<name>A0AAP0Q2U2_9MAGN</name>
<dbReference type="Proteomes" id="UP001419268">
    <property type="component" value="Unassembled WGS sequence"/>
</dbReference>
<evidence type="ECO:0000313" key="1">
    <source>
        <dbReference type="EMBL" id="KAK9165682.1"/>
    </source>
</evidence>
<dbReference type="AlphaFoldDB" id="A0AAP0Q2U2"/>
<reference evidence="1 2" key="1">
    <citation type="submission" date="2024-01" db="EMBL/GenBank/DDBJ databases">
        <title>Genome assemblies of Stephania.</title>
        <authorList>
            <person name="Yang L."/>
        </authorList>
    </citation>
    <scope>NUCLEOTIDE SEQUENCE [LARGE SCALE GENOMIC DNA]</scope>
    <source>
        <strain evidence="1">JXDWG</strain>
        <tissue evidence="1">Leaf</tissue>
    </source>
</reference>
<proteinExistence type="predicted"/>
<dbReference type="EMBL" id="JBBNAG010000001">
    <property type="protein sequence ID" value="KAK9165682.1"/>
    <property type="molecule type" value="Genomic_DNA"/>
</dbReference>
<keyword evidence="2" id="KW-1185">Reference proteome</keyword>
<accession>A0AAP0Q2U2</accession>
<comment type="caution">
    <text evidence="1">The sequence shown here is derived from an EMBL/GenBank/DDBJ whole genome shotgun (WGS) entry which is preliminary data.</text>
</comment>
<sequence length="65" mass="7644">MQRVMHQHRVDMHGREFCRMRVHTLSNIKKNDLIIARGGTEGEASESSENSLGNEERDLIFWILY</sequence>